<evidence type="ECO:0000313" key="2">
    <source>
        <dbReference type="EMBL" id="EKD00130.1"/>
    </source>
</evidence>
<protein>
    <submittedName>
        <fullName evidence="2">Uncharacterized protein</fullName>
    </submittedName>
</protein>
<feature type="region of interest" description="Disordered" evidence="1">
    <location>
        <begin position="172"/>
        <end position="207"/>
    </location>
</feature>
<accession>K1V847</accession>
<feature type="compositionally biased region" description="Low complexity" evidence="1">
    <location>
        <begin position="176"/>
        <end position="186"/>
    </location>
</feature>
<evidence type="ECO:0000313" key="3">
    <source>
        <dbReference type="Proteomes" id="UP000006757"/>
    </source>
</evidence>
<keyword evidence="3" id="KW-1185">Reference proteome</keyword>
<gene>
    <name evidence="2" type="ORF">A1Q2_05566</name>
</gene>
<proteinExistence type="predicted"/>
<dbReference type="AlphaFoldDB" id="K1V847"/>
<feature type="compositionally biased region" description="Basic and acidic residues" evidence="1">
    <location>
        <begin position="48"/>
        <end position="68"/>
    </location>
</feature>
<comment type="caution">
    <text evidence="2">The sequence shown here is derived from an EMBL/GenBank/DDBJ whole genome shotgun (WGS) entry which is preliminary data.</text>
</comment>
<feature type="compositionally biased region" description="Basic and acidic residues" evidence="1">
    <location>
        <begin position="187"/>
        <end position="201"/>
    </location>
</feature>
<dbReference type="EMBL" id="AMBO01000347">
    <property type="protein sequence ID" value="EKD00130.1"/>
    <property type="molecule type" value="Genomic_DNA"/>
</dbReference>
<dbReference type="InParanoid" id="K1V847"/>
<name>K1V847_TRIAC</name>
<dbReference type="HOGENOM" id="CLU_1332766_0_0_1"/>
<evidence type="ECO:0000256" key="1">
    <source>
        <dbReference type="SAM" id="MobiDB-lite"/>
    </source>
</evidence>
<organism evidence="2 3">
    <name type="scientific">Trichosporon asahii var. asahii (strain CBS 8904)</name>
    <name type="common">Yeast</name>
    <dbReference type="NCBI Taxonomy" id="1220162"/>
    <lineage>
        <taxon>Eukaryota</taxon>
        <taxon>Fungi</taxon>
        <taxon>Dikarya</taxon>
        <taxon>Basidiomycota</taxon>
        <taxon>Agaricomycotina</taxon>
        <taxon>Tremellomycetes</taxon>
        <taxon>Trichosporonales</taxon>
        <taxon>Trichosporonaceae</taxon>
        <taxon>Trichosporon</taxon>
    </lineage>
</organism>
<sequence length="207" mass="22220">MTRDTSPIRGCFALKSTVNPPRHLPSEHSASCPKCPGHPLLTPAEQESFAKKEQTALEKQKRQVEGYLKKIGKSSSTSPSPPPPLPPSHSVQWASYLSALQAAQESQRAAEWPRTEADWLVYAKLLAASKATTHPPPAPPPAEGSMEAWQAYASVAAYQAQQAQKEWEKHLASQVAAAEAASAASGESERPRDTALDRTDDGEGGES</sequence>
<reference evidence="2 3" key="1">
    <citation type="journal article" date="2012" name="Eukaryot. Cell">
        <title>Genome sequence of the Trichosporon asahii environmental strain CBS 8904.</title>
        <authorList>
            <person name="Yang R.Y."/>
            <person name="Li H.T."/>
            <person name="Zhu H."/>
            <person name="Zhou G.P."/>
            <person name="Wang M."/>
            <person name="Wang L."/>
        </authorList>
    </citation>
    <scope>NUCLEOTIDE SEQUENCE [LARGE SCALE GENOMIC DNA]</scope>
    <source>
        <strain evidence="2 3">CBS 8904</strain>
    </source>
</reference>
<feature type="region of interest" description="Disordered" evidence="1">
    <location>
        <begin position="1"/>
        <end position="90"/>
    </location>
</feature>
<dbReference type="Proteomes" id="UP000006757">
    <property type="component" value="Unassembled WGS sequence"/>
</dbReference>